<protein>
    <submittedName>
        <fullName evidence="2">Putative RNA-directed DNA polymerase from transposon X-element-like protein</fullName>
    </submittedName>
</protein>
<evidence type="ECO:0000259" key="1">
    <source>
        <dbReference type="Pfam" id="PF14529"/>
    </source>
</evidence>
<reference evidence="2 3" key="1">
    <citation type="journal article" date="2008" name="Nature">
        <title>The genome of the model beetle and pest Tribolium castaneum.</title>
        <authorList>
            <consortium name="Tribolium Genome Sequencing Consortium"/>
            <person name="Richards S."/>
            <person name="Gibbs R.A."/>
            <person name="Weinstock G.M."/>
            <person name="Brown S.J."/>
            <person name="Denell R."/>
            <person name="Beeman R.W."/>
            <person name="Gibbs R."/>
            <person name="Beeman R.W."/>
            <person name="Brown S.J."/>
            <person name="Bucher G."/>
            <person name="Friedrich M."/>
            <person name="Grimmelikhuijzen C.J."/>
            <person name="Klingler M."/>
            <person name="Lorenzen M."/>
            <person name="Richards S."/>
            <person name="Roth S."/>
            <person name="Schroder R."/>
            <person name="Tautz D."/>
            <person name="Zdobnov E.M."/>
            <person name="Muzny D."/>
            <person name="Gibbs R.A."/>
            <person name="Weinstock G.M."/>
            <person name="Attaway T."/>
            <person name="Bell S."/>
            <person name="Buhay C.J."/>
            <person name="Chandrabose M.N."/>
            <person name="Chavez D."/>
            <person name="Clerk-Blankenburg K.P."/>
            <person name="Cree A."/>
            <person name="Dao M."/>
            <person name="Davis C."/>
            <person name="Chacko J."/>
            <person name="Dinh H."/>
            <person name="Dugan-Rocha S."/>
            <person name="Fowler G."/>
            <person name="Garner T.T."/>
            <person name="Garnes J."/>
            <person name="Gnirke A."/>
            <person name="Hawes A."/>
            <person name="Hernandez J."/>
            <person name="Hines S."/>
            <person name="Holder M."/>
            <person name="Hume J."/>
            <person name="Jhangiani S.N."/>
            <person name="Joshi V."/>
            <person name="Khan Z.M."/>
            <person name="Jackson L."/>
            <person name="Kovar C."/>
            <person name="Kowis A."/>
            <person name="Lee S."/>
            <person name="Lewis L.R."/>
            <person name="Margolis J."/>
            <person name="Morgan M."/>
            <person name="Nazareth L.V."/>
            <person name="Nguyen N."/>
            <person name="Okwuonu G."/>
            <person name="Parker D."/>
            <person name="Richards S."/>
            <person name="Ruiz S.J."/>
            <person name="Santibanez J."/>
            <person name="Savard J."/>
            <person name="Scherer S.E."/>
            <person name="Schneider B."/>
            <person name="Sodergren E."/>
            <person name="Tautz D."/>
            <person name="Vattahil S."/>
            <person name="Villasana D."/>
            <person name="White C.S."/>
            <person name="Wright R."/>
            <person name="Park Y."/>
            <person name="Beeman R.W."/>
            <person name="Lord J."/>
            <person name="Oppert B."/>
            <person name="Lorenzen M."/>
            <person name="Brown S."/>
            <person name="Wang L."/>
            <person name="Savard J."/>
            <person name="Tautz D."/>
            <person name="Richards S."/>
            <person name="Weinstock G."/>
            <person name="Gibbs R.A."/>
            <person name="Liu Y."/>
            <person name="Worley K."/>
            <person name="Weinstock G."/>
            <person name="Elsik C.G."/>
            <person name="Reese J.T."/>
            <person name="Elhaik E."/>
            <person name="Landan G."/>
            <person name="Graur D."/>
            <person name="Arensburger P."/>
            <person name="Atkinson P."/>
            <person name="Beeman R.W."/>
            <person name="Beidler J."/>
            <person name="Brown S.J."/>
            <person name="Demuth J.P."/>
            <person name="Drury D.W."/>
            <person name="Du Y.Z."/>
            <person name="Fujiwara H."/>
            <person name="Lorenzen M."/>
            <person name="Maselli V."/>
            <person name="Osanai M."/>
            <person name="Park Y."/>
            <person name="Robertson H.M."/>
            <person name="Tu Z."/>
            <person name="Wang J.J."/>
            <person name="Wang S."/>
            <person name="Richards S."/>
            <person name="Song H."/>
            <person name="Zhang L."/>
            <person name="Sodergren E."/>
            <person name="Werner D."/>
            <person name="Stanke M."/>
            <person name="Morgenstern B."/>
            <person name="Solovyev V."/>
            <person name="Kosarev P."/>
            <person name="Brown G."/>
            <person name="Chen H.C."/>
            <person name="Ermolaeva O."/>
            <person name="Hlavina W."/>
            <person name="Kapustin Y."/>
            <person name="Kiryutin B."/>
            <person name="Kitts P."/>
            <person name="Maglott D."/>
            <person name="Pruitt K."/>
            <person name="Sapojnikov V."/>
            <person name="Souvorov A."/>
            <person name="Mackey A.J."/>
            <person name="Waterhouse R.M."/>
            <person name="Wyder S."/>
            <person name="Zdobnov E.M."/>
            <person name="Zdobnov E.M."/>
            <person name="Wyder S."/>
            <person name="Kriventseva E.V."/>
            <person name="Kadowaki T."/>
            <person name="Bork P."/>
            <person name="Aranda M."/>
            <person name="Bao R."/>
            <person name="Beermann A."/>
            <person name="Berns N."/>
            <person name="Bolognesi R."/>
            <person name="Bonneton F."/>
            <person name="Bopp D."/>
            <person name="Brown S.J."/>
            <person name="Bucher G."/>
            <person name="Butts T."/>
            <person name="Chaumot A."/>
            <person name="Denell R.E."/>
            <person name="Ferrier D.E."/>
            <person name="Friedrich M."/>
            <person name="Gordon C.M."/>
            <person name="Jindra M."/>
            <person name="Klingler M."/>
            <person name="Lan Q."/>
            <person name="Lattorff H.M."/>
            <person name="Laudet V."/>
            <person name="von Levetsow C."/>
            <person name="Liu Z."/>
            <person name="Lutz R."/>
            <person name="Lynch J.A."/>
            <person name="da Fonseca R.N."/>
            <person name="Posnien N."/>
            <person name="Reuter R."/>
            <person name="Roth S."/>
            <person name="Savard J."/>
            <person name="Schinko J.B."/>
            <person name="Schmitt C."/>
            <person name="Schoppmeier M."/>
            <person name="Schroder R."/>
            <person name="Shippy T.D."/>
            <person name="Simonnet F."/>
            <person name="Marques-Souza H."/>
            <person name="Tautz D."/>
            <person name="Tomoyasu Y."/>
            <person name="Trauner J."/>
            <person name="Van der Zee M."/>
            <person name="Vervoort M."/>
            <person name="Wittkopp N."/>
            <person name="Wimmer E.A."/>
            <person name="Yang X."/>
            <person name="Jones A.K."/>
            <person name="Sattelle D.B."/>
            <person name="Ebert P.R."/>
            <person name="Nelson D."/>
            <person name="Scott J.G."/>
            <person name="Beeman R.W."/>
            <person name="Muthukrishnan S."/>
            <person name="Kramer K.J."/>
            <person name="Arakane Y."/>
            <person name="Beeman R.W."/>
            <person name="Zhu Q."/>
            <person name="Hogenkamp D."/>
            <person name="Dixit R."/>
            <person name="Oppert B."/>
            <person name="Jiang H."/>
            <person name="Zou Z."/>
            <person name="Marshall J."/>
            <person name="Elpidina E."/>
            <person name="Vinokurov K."/>
            <person name="Oppert C."/>
            <person name="Zou Z."/>
            <person name="Evans J."/>
            <person name="Lu Z."/>
            <person name="Zhao P."/>
            <person name="Sumathipala N."/>
            <person name="Altincicek B."/>
            <person name="Vilcinskas A."/>
            <person name="Williams M."/>
            <person name="Hultmark D."/>
            <person name="Hetru C."/>
            <person name="Jiang H."/>
            <person name="Grimmelikhuijzen C.J."/>
            <person name="Hauser F."/>
            <person name="Cazzamali G."/>
            <person name="Williamson M."/>
            <person name="Park Y."/>
            <person name="Li B."/>
            <person name="Tanaka Y."/>
            <person name="Predel R."/>
            <person name="Neupert S."/>
            <person name="Schachtner J."/>
            <person name="Verleyen P."/>
            <person name="Raible F."/>
            <person name="Bork P."/>
            <person name="Friedrich M."/>
            <person name="Walden K.K."/>
            <person name="Robertson H.M."/>
            <person name="Angeli S."/>
            <person name="Foret S."/>
            <person name="Bucher G."/>
            <person name="Schuetz S."/>
            <person name="Maleszka R."/>
            <person name="Wimmer E.A."/>
            <person name="Beeman R.W."/>
            <person name="Lorenzen M."/>
            <person name="Tomoyasu Y."/>
            <person name="Miller S.C."/>
            <person name="Grossmann D."/>
            <person name="Bucher G."/>
        </authorList>
    </citation>
    <scope>NUCLEOTIDE SEQUENCE [LARGE SCALE GENOMIC DNA]</scope>
    <source>
        <strain evidence="2 3">Georgia GA2</strain>
    </source>
</reference>
<dbReference type="PANTHER" id="PTHR33273">
    <property type="entry name" value="DOMAIN-CONTAINING PROTEIN, PUTATIVE-RELATED"/>
    <property type="match status" value="1"/>
</dbReference>
<keyword evidence="3" id="KW-1185">Reference proteome</keyword>
<sequence>LASRHPIGSGECSEPGYKDEWCRTLINHVATANGPLRLFACYNRPQIQILEEDLLTLFDGNTPTITAGDFNAKHINWGSHRSNRNGNILNDFTDQHLDISVMAPAEPTFYQNSDGAADILDVAIVKNVVHQVRLTAINDLSSDHNPVLMQIGNEANDPM</sequence>
<accession>A0A139W9H2</accession>
<evidence type="ECO:0000313" key="3">
    <source>
        <dbReference type="Proteomes" id="UP000007266"/>
    </source>
</evidence>
<feature type="non-terminal residue" evidence="2">
    <location>
        <position position="159"/>
    </location>
</feature>
<keyword evidence="2" id="KW-0808">Transferase</keyword>
<dbReference type="InterPro" id="IPR036691">
    <property type="entry name" value="Endo/exonu/phosph_ase_sf"/>
</dbReference>
<dbReference type="AlphaFoldDB" id="A0A139W9H2"/>
<dbReference type="SUPFAM" id="SSF56219">
    <property type="entry name" value="DNase I-like"/>
    <property type="match status" value="1"/>
</dbReference>
<evidence type="ECO:0000313" key="2">
    <source>
        <dbReference type="EMBL" id="KYB24558.1"/>
    </source>
</evidence>
<name>A0A139W9H2_TRICA</name>
<dbReference type="Proteomes" id="UP000007266">
    <property type="component" value="Unassembled WGS sequence"/>
</dbReference>
<dbReference type="GO" id="GO:0003964">
    <property type="term" value="F:RNA-directed DNA polymerase activity"/>
    <property type="evidence" value="ECO:0007669"/>
    <property type="project" value="UniProtKB-KW"/>
</dbReference>
<dbReference type="Pfam" id="PF14529">
    <property type="entry name" value="Exo_endo_phos_2"/>
    <property type="match status" value="1"/>
</dbReference>
<dbReference type="InParanoid" id="A0A139W9H2"/>
<gene>
    <name evidence="2" type="primary">AUGUSTUS-3.0.2_34978</name>
    <name evidence="2" type="ORF">TcasGA2_TC034978</name>
</gene>
<keyword evidence="2" id="KW-0695">RNA-directed DNA polymerase</keyword>
<organism evidence="2 3">
    <name type="scientific">Tribolium castaneum</name>
    <name type="common">Red flour beetle</name>
    <dbReference type="NCBI Taxonomy" id="7070"/>
    <lineage>
        <taxon>Eukaryota</taxon>
        <taxon>Metazoa</taxon>
        <taxon>Ecdysozoa</taxon>
        <taxon>Arthropoda</taxon>
        <taxon>Hexapoda</taxon>
        <taxon>Insecta</taxon>
        <taxon>Pterygota</taxon>
        <taxon>Neoptera</taxon>
        <taxon>Endopterygota</taxon>
        <taxon>Coleoptera</taxon>
        <taxon>Polyphaga</taxon>
        <taxon>Cucujiformia</taxon>
        <taxon>Tenebrionidae</taxon>
        <taxon>Tenebrionidae incertae sedis</taxon>
        <taxon>Tribolium</taxon>
    </lineage>
</organism>
<dbReference type="Gene3D" id="3.60.10.10">
    <property type="entry name" value="Endonuclease/exonuclease/phosphatase"/>
    <property type="match status" value="1"/>
</dbReference>
<proteinExistence type="predicted"/>
<keyword evidence="2" id="KW-0548">Nucleotidyltransferase</keyword>
<feature type="domain" description="Endonuclease/exonuclease/phosphatase" evidence="1">
    <location>
        <begin position="37"/>
        <end position="147"/>
    </location>
</feature>
<dbReference type="EMBL" id="KQ972297">
    <property type="protein sequence ID" value="KYB24558.1"/>
    <property type="molecule type" value="Genomic_DNA"/>
</dbReference>
<dbReference type="OMA" id="WCRTLIN"/>
<dbReference type="InterPro" id="IPR005135">
    <property type="entry name" value="Endo/exonuclease/phosphatase"/>
</dbReference>
<dbReference type="PANTHER" id="PTHR33273:SF2">
    <property type="entry name" value="ENDONUCLEASE_EXONUCLEASE_PHOSPHATASE DOMAIN-CONTAINING PROTEIN"/>
    <property type="match status" value="1"/>
</dbReference>
<feature type="non-terminal residue" evidence="2">
    <location>
        <position position="1"/>
    </location>
</feature>
<reference evidence="2 3" key="2">
    <citation type="journal article" date="2010" name="Nucleic Acids Res.">
        <title>BeetleBase in 2010: revisions to provide comprehensive genomic information for Tribolium castaneum.</title>
        <authorList>
            <person name="Kim H.S."/>
            <person name="Murphy T."/>
            <person name="Xia J."/>
            <person name="Caragea D."/>
            <person name="Park Y."/>
            <person name="Beeman R.W."/>
            <person name="Lorenzen M.D."/>
            <person name="Butcher S."/>
            <person name="Manak J.R."/>
            <person name="Brown S.J."/>
        </authorList>
    </citation>
    <scope>NUCLEOTIDE SEQUENCE [LARGE SCALE GENOMIC DNA]</scope>
    <source>
        <strain evidence="2 3">Georgia GA2</strain>
    </source>
</reference>